<sequence>MVKTKKIISDLRPVIAERISFEAQGHTRYKIIGQPKALKRVLIEGATFIVTVDNQEKLQVLPNRSIYIVNGIIKKVFPTKKLKIPRSQIDLLYDASLRGGIVVTPGFINGHAHPPMYMLRSSMTLDKGNIVDQVKKMAKLEAKMTEEDFFLGAVGDFTEEQKFGITTVLSHYATFEPIEKAARLTRQNVINAVSAVSNSHPENSPAMVEKILKKKSQYFSQPAIAIHYLHKATRQELEQVRRLVKKYKVILTMHAAENEQFVEDNVKQFGRRTVEALVDLGLANASTILSHAVHFSDEEIELVKKHKIGIVHLPTSNKLHKSGELRYPIFVKFKAEKQICLGTDSVISKNSLDLLSEALQSRITHIDKHRVLYEDLFKMMTSQAAQVLQLGQVGKILPGYRADLAFWKLKDRGFLPYNEKKPISLIGNMITHGGRNIRDLMINGEFIISNRRHNLVDESEILVNLQAAHMKLRRRLEK</sequence>
<dbReference type="Gene3D" id="3.20.20.140">
    <property type="entry name" value="Metal-dependent hydrolases"/>
    <property type="match status" value="1"/>
</dbReference>
<reference evidence="3 4" key="1">
    <citation type="journal article" date="2016" name="Nat. Commun.">
        <title>Thousands of microbial genomes shed light on interconnected biogeochemical processes in an aquifer system.</title>
        <authorList>
            <person name="Anantharaman K."/>
            <person name="Brown C.T."/>
            <person name="Hug L.A."/>
            <person name="Sharon I."/>
            <person name="Castelle C.J."/>
            <person name="Probst A.J."/>
            <person name="Thomas B.C."/>
            <person name="Singh A."/>
            <person name="Wilkins M.J."/>
            <person name="Karaoz U."/>
            <person name="Brodie E.L."/>
            <person name="Williams K.H."/>
            <person name="Hubbard S.S."/>
            <person name="Banfield J.F."/>
        </authorList>
    </citation>
    <scope>NUCLEOTIDE SEQUENCE [LARGE SCALE GENOMIC DNA]</scope>
</reference>
<gene>
    <name evidence="3" type="ORF">A3A24_01250</name>
</gene>
<comment type="caution">
    <text evidence="3">The sequence shown here is derived from an EMBL/GenBank/DDBJ whole genome shotgun (WGS) entry which is preliminary data.</text>
</comment>
<dbReference type="InterPro" id="IPR050287">
    <property type="entry name" value="MTA/SAH_deaminase"/>
</dbReference>
<dbReference type="GO" id="GO:0016810">
    <property type="term" value="F:hydrolase activity, acting on carbon-nitrogen (but not peptide) bonds"/>
    <property type="evidence" value="ECO:0007669"/>
    <property type="project" value="InterPro"/>
</dbReference>
<dbReference type="InterPro" id="IPR032466">
    <property type="entry name" value="Metal_Hydrolase"/>
</dbReference>
<proteinExistence type="predicted"/>
<evidence type="ECO:0000256" key="1">
    <source>
        <dbReference type="ARBA" id="ARBA00022801"/>
    </source>
</evidence>
<name>A0A1G1YRF3_9BACT</name>
<dbReference type="EMBL" id="MHIP01000023">
    <property type="protein sequence ID" value="OGY54884.1"/>
    <property type="molecule type" value="Genomic_DNA"/>
</dbReference>
<keyword evidence="1" id="KW-0378">Hydrolase</keyword>
<dbReference type="AlphaFoldDB" id="A0A1G1YRF3"/>
<evidence type="ECO:0000313" key="4">
    <source>
        <dbReference type="Proteomes" id="UP000176512"/>
    </source>
</evidence>
<dbReference type="PANTHER" id="PTHR43794:SF11">
    <property type="entry name" value="AMIDOHYDROLASE-RELATED DOMAIN-CONTAINING PROTEIN"/>
    <property type="match status" value="1"/>
</dbReference>
<feature type="domain" description="Amidohydrolase-related" evidence="2">
    <location>
        <begin position="102"/>
        <end position="445"/>
    </location>
</feature>
<dbReference type="Proteomes" id="UP000176512">
    <property type="component" value="Unassembled WGS sequence"/>
</dbReference>
<dbReference type="InterPro" id="IPR006680">
    <property type="entry name" value="Amidohydro-rel"/>
</dbReference>
<organism evidence="3 4">
    <name type="scientific">Candidatus Buchananbacteria bacterium RIFCSPLOWO2_01_FULL_46_12</name>
    <dbReference type="NCBI Taxonomy" id="1797546"/>
    <lineage>
        <taxon>Bacteria</taxon>
        <taxon>Candidatus Buchananiibacteriota</taxon>
    </lineage>
</organism>
<dbReference type="PANTHER" id="PTHR43794">
    <property type="entry name" value="AMINOHYDROLASE SSNA-RELATED"/>
    <property type="match status" value="1"/>
</dbReference>
<evidence type="ECO:0000313" key="3">
    <source>
        <dbReference type="EMBL" id="OGY54884.1"/>
    </source>
</evidence>
<dbReference type="SUPFAM" id="SSF51338">
    <property type="entry name" value="Composite domain of metallo-dependent hydrolases"/>
    <property type="match status" value="1"/>
</dbReference>
<dbReference type="Pfam" id="PF01979">
    <property type="entry name" value="Amidohydro_1"/>
    <property type="match status" value="1"/>
</dbReference>
<dbReference type="InterPro" id="IPR011059">
    <property type="entry name" value="Metal-dep_hydrolase_composite"/>
</dbReference>
<accession>A0A1G1YRF3</accession>
<protein>
    <recommendedName>
        <fullName evidence="2">Amidohydrolase-related domain-containing protein</fullName>
    </recommendedName>
</protein>
<dbReference type="SUPFAM" id="SSF51556">
    <property type="entry name" value="Metallo-dependent hydrolases"/>
    <property type="match status" value="1"/>
</dbReference>
<evidence type="ECO:0000259" key="2">
    <source>
        <dbReference type="Pfam" id="PF01979"/>
    </source>
</evidence>
<dbReference type="Gene3D" id="2.30.40.10">
    <property type="entry name" value="Urease, subunit C, domain 1"/>
    <property type="match status" value="1"/>
</dbReference>